<comment type="caution">
    <text evidence="1">The sequence shown here is derived from an EMBL/GenBank/DDBJ whole genome shotgun (WGS) entry which is preliminary data.</text>
</comment>
<organism evidence="1">
    <name type="scientific">Tanacetum cinerariifolium</name>
    <name type="common">Dalmatian daisy</name>
    <name type="synonym">Chrysanthemum cinerariifolium</name>
    <dbReference type="NCBI Taxonomy" id="118510"/>
    <lineage>
        <taxon>Eukaryota</taxon>
        <taxon>Viridiplantae</taxon>
        <taxon>Streptophyta</taxon>
        <taxon>Embryophyta</taxon>
        <taxon>Tracheophyta</taxon>
        <taxon>Spermatophyta</taxon>
        <taxon>Magnoliopsida</taxon>
        <taxon>eudicotyledons</taxon>
        <taxon>Gunneridae</taxon>
        <taxon>Pentapetalae</taxon>
        <taxon>asterids</taxon>
        <taxon>campanulids</taxon>
        <taxon>Asterales</taxon>
        <taxon>Asteraceae</taxon>
        <taxon>Asteroideae</taxon>
        <taxon>Anthemideae</taxon>
        <taxon>Anthemidinae</taxon>
        <taxon>Tanacetum</taxon>
    </lineage>
</organism>
<protein>
    <submittedName>
        <fullName evidence="1">Uncharacterized protein</fullName>
    </submittedName>
</protein>
<reference evidence="1" key="1">
    <citation type="journal article" date="2019" name="Sci. Rep.">
        <title>Draft genome of Tanacetum cinerariifolium, the natural source of mosquito coil.</title>
        <authorList>
            <person name="Yamashiro T."/>
            <person name="Shiraishi A."/>
            <person name="Satake H."/>
            <person name="Nakayama K."/>
        </authorList>
    </citation>
    <scope>NUCLEOTIDE SEQUENCE</scope>
</reference>
<name>A0A699GQR4_TANCI</name>
<evidence type="ECO:0000313" key="1">
    <source>
        <dbReference type="EMBL" id="GEV97649.1"/>
    </source>
</evidence>
<gene>
    <name evidence="1" type="ORF">Tci_169626</name>
</gene>
<accession>A0A699GQR4</accession>
<dbReference type="AlphaFoldDB" id="A0A699GQR4"/>
<dbReference type="EMBL" id="BKCJ010040701">
    <property type="protein sequence ID" value="GEV97649.1"/>
    <property type="molecule type" value="Genomic_DNA"/>
</dbReference>
<proteinExistence type="predicted"/>
<sequence>MVKTSSSSENEPCCSKACKKNTKTLNSKITDLTDKLSDAKNMIYHYKLALAHVEARLVEHRNQEVKYYEKIRVLEFKTKSRANCIESLTKDLELLKKEKGELETKLTGFQTASKDLDSLLESQRLDKNKEGLGYSVVPPLPAQVYSPPKKDLSWTGLPKFADDIVTNYSRHAPTIEGSPNDLQNKITSVTKTRASDNTISSKPFIKFVKAADIPTKDKTDKVETAKKPTIKYAELYRRTSKSSMVRGNQRNWNNLKLGVKMRRACPKNNNTYKSMPPRAVVHKTVKSPTTTNRPNMNVAQPRRTNFPITKHSYVRRPFEETTQDLMIILIQRVKMLEKELKARMSPTKVYKVDRGRSRPVMAWVPKKV</sequence>